<feature type="domain" description="Nrap protein" evidence="16">
    <location>
        <begin position="1015"/>
        <end position="1101"/>
    </location>
</feature>
<keyword evidence="18" id="KW-1185">Reference proteome</keyword>
<dbReference type="EMBL" id="JYDT01000052">
    <property type="protein sequence ID" value="KRY87628.1"/>
    <property type="molecule type" value="Genomic_DNA"/>
</dbReference>
<dbReference type="InterPro" id="IPR035082">
    <property type="entry name" value="Nrap_D1"/>
</dbReference>
<dbReference type="Pfam" id="PF17404">
    <property type="entry name" value="Nrap_D3"/>
    <property type="match status" value="1"/>
</dbReference>
<dbReference type="Gene3D" id="1.10.1410.10">
    <property type="match status" value="1"/>
</dbReference>
<dbReference type="Pfam" id="PF17403">
    <property type="entry name" value="Nrap_D2"/>
    <property type="match status" value="1"/>
</dbReference>
<evidence type="ECO:0000256" key="1">
    <source>
        <dbReference type="ARBA" id="ARBA00004286"/>
    </source>
</evidence>
<comment type="similarity">
    <text evidence="3">Belongs to the NRAP family.</text>
</comment>
<dbReference type="GO" id="GO:0005694">
    <property type="term" value="C:chromosome"/>
    <property type="evidence" value="ECO:0007669"/>
    <property type="project" value="UniProtKB-SubCell"/>
</dbReference>
<evidence type="ECO:0000256" key="6">
    <source>
        <dbReference type="ARBA" id="ARBA00022884"/>
    </source>
</evidence>
<dbReference type="GO" id="GO:0003723">
    <property type="term" value="F:RNA binding"/>
    <property type="evidence" value="ECO:0007669"/>
    <property type="project" value="UniProtKB-KW"/>
</dbReference>
<feature type="domain" description="Nrap protein" evidence="15">
    <location>
        <begin position="859"/>
        <end position="1002"/>
    </location>
</feature>
<evidence type="ECO:0000256" key="8">
    <source>
        <dbReference type="ARBA" id="ARBA00031711"/>
    </source>
</evidence>
<dbReference type="InterPro" id="IPR035370">
    <property type="entry name" value="Nrap_D5"/>
</dbReference>
<organism evidence="17 18">
    <name type="scientific">Trichinella pseudospiralis</name>
    <name type="common">Parasitic roundworm</name>
    <dbReference type="NCBI Taxonomy" id="6337"/>
    <lineage>
        <taxon>Eukaryota</taxon>
        <taxon>Metazoa</taxon>
        <taxon>Ecdysozoa</taxon>
        <taxon>Nematoda</taxon>
        <taxon>Enoplea</taxon>
        <taxon>Dorylaimia</taxon>
        <taxon>Trichinellida</taxon>
        <taxon>Trichinellidae</taxon>
        <taxon>Trichinella</taxon>
    </lineage>
</organism>
<feature type="domain" description="Nrap protein" evidence="12">
    <location>
        <begin position="347"/>
        <end position="482"/>
    </location>
</feature>
<dbReference type="InterPro" id="IPR035368">
    <property type="entry name" value="Nrap_D3"/>
</dbReference>
<dbReference type="Pfam" id="PF17405">
    <property type="entry name" value="Nrap_D4"/>
    <property type="match status" value="1"/>
</dbReference>
<comment type="function">
    <text evidence="9">Part of the small subunit (SSU) processome, first precursor of the small eukaryotic ribosomal subunit. During the assembly of the SSU processome in the nucleolus, many ribosome biogenesis factors, an RNA chaperone and ribosomal proteins associate with the nascent pre-rRNA and work in concert to generate RNA folding, modifications, rearrangements and cleavage as well as targeted degradation of pre-ribosomal RNA by the RNA exosome.</text>
</comment>
<accession>A0A0V1FNT4</accession>
<dbReference type="InterPro" id="IPR035369">
    <property type="entry name" value="Nrap_D4"/>
</dbReference>
<evidence type="ECO:0000259" key="16">
    <source>
        <dbReference type="Pfam" id="PF17407"/>
    </source>
</evidence>
<dbReference type="GO" id="GO:0006364">
    <property type="term" value="P:rRNA processing"/>
    <property type="evidence" value="ECO:0007669"/>
    <property type="project" value="TreeGrafter"/>
</dbReference>
<dbReference type="Pfam" id="PF03813">
    <property type="entry name" value="Nrap"/>
    <property type="match status" value="1"/>
</dbReference>
<dbReference type="GO" id="GO:0006409">
    <property type="term" value="P:tRNA export from nucleus"/>
    <property type="evidence" value="ECO:0007669"/>
    <property type="project" value="TreeGrafter"/>
</dbReference>
<feature type="domain" description="Nrap protein" evidence="14">
    <location>
        <begin position="677"/>
        <end position="846"/>
    </location>
</feature>
<feature type="domain" description="Nrap protein" evidence="11">
    <location>
        <begin position="200"/>
        <end position="337"/>
    </location>
</feature>
<reference evidence="17 18" key="1">
    <citation type="submission" date="2015-01" db="EMBL/GenBank/DDBJ databases">
        <title>Evolution of Trichinella species and genotypes.</title>
        <authorList>
            <person name="Korhonen P.K."/>
            <person name="Edoardo P."/>
            <person name="Giuseppe L.R."/>
            <person name="Gasser R.B."/>
        </authorList>
    </citation>
    <scope>NUCLEOTIDE SEQUENCE [LARGE SCALE GENOMIC DNA]</scope>
    <source>
        <strain evidence="17">ISS470</strain>
    </source>
</reference>
<comment type="subunit">
    <text evidence="10">Part of the small subunit (SSU) processome, composed of more than 70 proteins and the RNA chaperone small nucleolar RNA (snoRNA) U3.</text>
</comment>
<evidence type="ECO:0000259" key="13">
    <source>
        <dbReference type="Pfam" id="PF17404"/>
    </source>
</evidence>
<evidence type="ECO:0000256" key="7">
    <source>
        <dbReference type="ARBA" id="ARBA00023242"/>
    </source>
</evidence>
<sequence length="1564" mass="178261">MGCQPPYPNDTEKKASQSIVDWQLPRSSSRQMIMVEIKDTQVPTNVPHVLQFRIRLCRNKIVRVKVHNGPQVSNGTSAKLSCSNDAALSVDDQSTNFRSTAELEAQAQVNVLRNSPQLLKDVNAFLASLKKQLRVIPDASCEDAVATAVRLAKEFDVQQYFEMLVSLVPSNGKFIFAPPNSLWLIGSFPLELNVKPNLTVDIAVEVPKATFQEGSLNTYSYHLKMLLFLLLIASKLRTSKFVKQLNLEFFHDDPRKLIIVLHPKGDLDGRCIFHLIAYPEEGTFQLEKFAPSVQHLNAERFLKAFGEDVNGTNLSSHFYNQSVARDAVMMKIFNYLDDEENFPKNARAGVQLLRLWIRRRELDQGYGCVSCTFLSLFVCYLVKERRIQSHWTAWDVFKAAVFAFSNIELENNPVTLCPSEDGLILLNEFKSAFSIVFTDPTGYVNVCAHWHASTWRMLKHEALLARQMIENADSELFTRLCLQPVPFAEKFDIYFTINLPKSMQNEVWKNVELRCRLIDMYGLTSEAIWKDVYDCMWTALGDRVLLIGKSLVQYENKMTNNYANFEKALTFGILIESGRKCDFLIRGPAANLPEAVNFRRFWGNKSQLRKFKSYGICEAVLFDSSNVRSIFGDIVYHVLNRHIKISRKRVISSDISEEFCLALPGGYRFVEKQLRLSLQAAMAKVEKCLQLLTDMPFQICELIRMGSIFSDLEVYYPVPVDVQYNKLSLPIINGCFVPEATARVPPWCPSCEMMMIIDIKCRHLNSLSELHIIKTGCCVQVAEQLRKRFKLLCQPIEKAILIFTNGYVFRLHVSFKSEEFFLKNLAEEKKNHPAELEAESMIRWKQALFSQFEVLRLQFESFSTTVRLAKRWVANKMLSGHFSDEAVELIIASLFLTPQPFTESRHHLIGFLRFLRLLSTFPWSSEPLIVNFNNLLTDEEILELKQQWKIIRPTLPPFCLLTPDDHSGARWTRAGPSSIVADYIIRRAAFDLCILQNQGLSTSSLRKIMQSGKQVFDVVILLNRKRILLPTVAPIEEENTADNGKANAAYNLKALPVVDFSPVEFYVRQLKENYGQFGLFFWNRLFSSHFVGVLWNNRFRKIIQHQKDQQKIQATACTDEIIKGFYALGYDLTRLFQSRKPRVNRNRLRASFKYCIATRRQGKAWRLVSSSCLESLQSVSCNFRWSSLTKKTFSSANTDLQANSIESSSFLLNVSLPCLFNICSTETALLALGTCEKSVVIVDRGVVVVVDRYRSGTVVALQRGEQVISGISAAFAGTVEVPAFFEHTTPFCSASQRGYVACVRAFTIAQIDRIVQRFQPGNKSFTSVNGVRSARMVIRTEIQIKTFADFIQVQLIANRMPVDVIATVQFEERPLVRQIFGFVKAFQAGLDASELAHFFHIFTHRIDMMPQVAQLTCTFTIQVEILPVDSILATADLHVPGRDSTQQTYFDIKYDRICTFQRSALCLMIPPAQSLTLLIAEQCLTTPHAAKQTFLITQTIPTSAIQVIVKQSICERFVVCSIFMQAKFKISFFFHLLLSAGVCVCRKRNSNCLPLLLRQHAVRH</sequence>
<evidence type="ECO:0000259" key="11">
    <source>
        <dbReference type="Pfam" id="PF03813"/>
    </source>
</evidence>
<dbReference type="GO" id="GO:0032040">
    <property type="term" value="C:small-subunit processome"/>
    <property type="evidence" value="ECO:0007669"/>
    <property type="project" value="TreeGrafter"/>
</dbReference>
<gene>
    <name evidence="17" type="primary">nol6</name>
    <name evidence="17" type="ORF">T4D_13710</name>
</gene>
<evidence type="ECO:0000256" key="10">
    <source>
        <dbReference type="ARBA" id="ARBA00035020"/>
    </source>
</evidence>
<evidence type="ECO:0000256" key="4">
    <source>
        <dbReference type="ARBA" id="ARBA00016437"/>
    </source>
</evidence>
<evidence type="ECO:0000256" key="5">
    <source>
        <dbReference type="ARBA" id="ARBA00022454"/>
    </source>
</evidence>
<keyword evidence="7" id="KW-0539">Nucleus</keyword>
<evidence type="ECO:0000256" key="2">
    <source>
        <dbReference type="ARBA" id="ARBA00004604"/>
    </source>
</evidence>
<comment type="caution">
    <text evidence="17">The sequence shown here is derived from an EMBL/GenBank/DDBJ whole genome shotgun (WGS) entry which is preliminary data.</text>
</comment>
<dbReference type="GO" id="GO:0034456">
    <property type="term" value="C:UTP-C complex"/>
    <property type="evidence" value="ECO:0007669"/>
    <property type="project" value="TreeGrafter"/>
</dbReference>
<dbReference type="Pfam" id="PF17407">
    <property type="entry name" value="Nrap_D6"/>
    <property type="match status" value="1"/>
</dbReference>
<evidence type="ECO:0000259" key="14">
    <source>
        <dbReference type="Pfam" id="PF17405"/>
    </source>
</evidence>
<dbReference type="GO" id="GO:0032545">
    <property type="term" value="C:CURI complex"/>
    <property type="evidence" value="ECO:0007669"/>
    <property type="project" value="TreeGrafter"/>
</dbReference>
<comment type="subcellular location">
    <subcellularLocation>
        <location evidence="1">Chromosome</location>
    </subcellularLocation>
    <subcellularLocation>
        <location evidence="2">Nucleus</location>
        <location evidence="2">Nucleolus</location>
    </subcellularLocation>
</comment>
<evidence type="ECO:0000313" key="18">
    <source>
        <dbReference type="Proteomes" id="UP000054995"/>
    </source>
</evidence>
<dbReference type="PANTHER" id="PTHR17972">
    <property type="entry name" value="NUCLEOLAR RNA-ASSOCIATED PROTEIN"/>
    <property type="match status" value="1"/>
</dbReference>
<dbReference type="InterPro" id="IPR005554">
    <property type="entry name" value="NOL6/Upt22"/>
</dbReference>
<dbReference type="InterPro" id="IPR035371">
    <property type="entry name" value="Nrap_D6"/>
</dbReference>
<dbReference type="PANTHER" id="PTHR17972:SF0">
    <property type="entry name" value="NUCLEOLAR PROTEIN 6"/>
    <property type="match status" value="1"/>
</dbReference>
<evidence type="ECO:0000259" key="12">
    <source>
        <dbReference type="Pfam" id="PF17403"/>
    </source>
</evidence>
<dbReference type="Proteomes" id="UP000054995">
    <property type="component" value="Unassembled WGS sequence"/>
</dbReference>
<evidence type="ECO:0000256" key="9">
    <source>
        <dbReference type="ARBA" id="ARBA00035000"/>
    </source>
</evidence>
<feature type="domain" description="Nrap protein" evidence="13">
    <location>
        <begin position="489"/>
        <end position="644"/>
    </location>
</feature>
<dbReference type="OrthoDB" id="10251401at2759"/>
<dbReference type="InterPro" id="IPR035367">
    <property type="entry name" value="Nrap_D2"/>
</dbReference>
<keyword evidence="6" id="KW-0694">RNA-binding</keyword>
<dbReference type="Pfam" id="PF17406">
    <property type="entry name" value="Nrap_D5"/>
    <property type="match status" value="1"/>
</dbReference>
<evidence type="ECO:0000256" key="3">
    <source>
        <dbReference type="ARBA" id="ARBA00006674"/>
    </source>
</evidence>
<protein>
    <recommendedName>
        <fullName evidence="4">Nucleolar protein 6</fullName>
    </recommendedName>
    <alternativeName>
        <fullName evidence="8">Maternal transcript 89Ba</fullName>
    </alternativeName>
</protein>
<proteinExistence type="inferred from homology"/>
<evidence type="ECO:0000313" key="17">
    <source>
        <dbReference type="EMBL" id="KRY87628.1"/>
    </source>
</evidence>
<keyword evidence="5" id="KW-0158">Chromosome</keyword>
<evidence type="ECO:0000259" key="15">
    <source>
        <dbReference type="Pfam" id="PF17406"/>
    </source>
</evidence>
<name>A0A0V1FNT4_TRIPS</name>